<feature type="transmembrane region" description="Helical" evidence="1">
    <location>
        <begin position="32"/>
        <end position="52"/>
    </location>
</feature>
<comment type="caution">
    <text evidence="2">The sequence shown here is derived from an EMBL/GenBank/DDBJ whole genome shotgun (WGS) entry which is preliminary data.</text>
</comment>
<evidence type="ECO:0000256" key="1">
    <source>
        <dbReference type="SAM" id="Phobius"/>
    </source>
</evidence>
<sequence>MSLSTDTLLFSIVLMLFGVQTALPVTEGGASFLFAGLGLAVLALVGSVVMSIRDADT</sequence>
<proteinExistence type="predicted"/>
<keyword evidence="1" id="KW-1133">Transmembrane helix</keyword>
<keyword evidence="1" id="KW-0812">Transmembrane</keyword>
<accession>A0ABD5M0G2</accession>
<evidence type="ECO:0000313" key="2">
    <source>
        <dbReference type="EMBL" id="MEZ3163066.1"/>
    </source>
</evidence>
<evidence type="ECO:0000313" key="3">
    <source>
        <dbReference type="Proteomes" id="UP001567572"/>
    </source>
</evidence>
<dbReference type="AlphaFoldDB" id="A0ABD5M0G2"/>
<organism evidence="2 3">
    <name type="scientific">Halorubrum miltondacostae</name>
    <dbReference type="NCBI Taxonomy" id="3076378"/>
    <lineage>
        <taxon>Archaea</taxon>
        <taxon>Methanobacteriati</taxon>
        <taxon>Methanobacteriota</taxon>
        <taxon>Stenosarchaea group</taxon>
        <taxon>Halobacteria</taxon>
        <taxon>Halobacteriales</taxon>
        <taxon>Haloferacaceae</taxon>
        <taxon>Halorubrum</taxon>
    </lineage>
</organism>
<name>A0ABD5M0G2_9EURY</name>
<gene>
    <name evidence="2" type="ORF">ABNG04_04105</name>
</gene>
<dbReference type="Proteomes" id="UP001567572">
    <property type="component" value="Unassembled WGS sequence"/>
</dbReference>
<keyword evidence="3" id="KW-1185">Reference proteome</keyword>
<protein>
    <submittedName>
        <fullName evidence="2">Uncharacterized protein</fullName>
    </submittedName>
</protein>
<dbReference type="RefSeq" id="WP_371160268.1">
    <property type="nucleotide sequence ID" value="NZ_JBEDNX010000001.1"/>
</dbReference>
<keyword evidence="1" id="KW-0472">Membrane</keyword>
<reference evidence="2 3" key="1">
    <citation type="submission" date="2024-06" db="EMBL/GenBank/DDBJ databases">
        <title>Halorubrum miltondacostae sp. nov., a potential PHA producer isolated from an inland solar saltern in Rio Maior, Portugal.</title>
        <authorList>
            <person name="Albuquerque L."/>
            <person name="Viver T."/>
            <person name="Barroso C."/>
            <person name="Claudino R."/>
            <person name="Galvan M."/>
            <person name="Simoes G."/>
            <person name="Lobo Da Cunha A."/>
            <person name="Egas C."/>
        </authorList>
    </citation>
    <scope>NUCLEOTIDE SEQUENCE [LARGE SCALE GENOMIC DNA]</scope>
    <source>
        <strain evidence="2 3">RMP-11</strain>
    </source>
</reference>
<dbReference type="EMBL" id="JBEDNY010000001">
    <property type="protein sequence ID" value="MEZ3163066.1"/>
    <property type="molecule type" value="Genomic_DNA"/>
</dbReference>